<reference evidence="3" key="1">
    <citation type="submission" date="2019-11" db="EMBL/GenBank/DDBJ databases">
        <title>Epiphytic Pseudomonas syringae from cherry orchards.</title>
        <authorList>
            <person name="Hulin M.T."/>
        </authorList>
    </citation>
    <scope>NUCLEOTIDE SEQUENCE</scope>
    <source>
        <strain evidence="3">PA-6-9A</strain>
    </source>
</reference>
<accession>A0A9Q3ZWF1</accession>
<comment type="caution">
    <text evidence="3">The sequence shown here is derived from an EMBL/GenBank/DDBJ whole genome shotgun (WGS) entry which is preliminary data.</text>
</comment>
<evidence type="ECO:0000259" key="2">
    <source>
        <dbReference type="Pfam" id="PF20178"/>
    </source>
</evidence>
<sequence>MKAHSVQYSIVLNPPSFEPPSSAPMQQEPTVASRSEPFSAQRRNPPYSRLANPLPPAHVPGTVALQAYKQLSKDLAKDYPDVYTEAKRWADGELKKLTGQEVDSSSIYLNRFKSGQSGPDTHTQTGWDHLDEEPYRSQTVAQALLSNFGEHDWNPGELDSRAGLYTQGAGLGTKGGYGAHNEFPLAPSKLMHSAWKTDFQGAFTQKMEAFWQKHGKDYRTVAKGQFIALARQQLITCENATPTQRQGMPEEQRLTRDDYRILMKAVSNIPVDEKAPLSLAQLETQTPAKGQVRAHALDINGWGASDIIRFTAQDDGQYLFSNGRRDGIQILYIPGASPAFLRFSSLERMDDWIVEQSRDPEKRKALASHFSLYNRQDGGAFGKYGVESALEHLGNGGWDNEEGITIDRANISIHGDVFTYIRDQTRQRMSSDADIAIKSNSEVTRDTWLNDISAGVRIAAGLAPLGAPAAIATGIGAVAQATLGTQKALEGDNRAERSDGSSEAFEGVLTTLFSAAAGAGAEVEDSFAPPELEPLSNEISPVLSAGPNIRLERSGAKTINFNGKKYFVARVPDAGDGQHFVLRIPDPEDPTQ</sequence>
<feature type="compositionally biased region" description="Polar residues" evidence="1">
    <location>
        <begin position="23"/>
        <end position="42"/>
    </location>
</feature>
<dbReference type="Pfam" id="PF20178">
    <property type="entry name" value="ToxA_N"/>
    <property type="match status" value="1"/>
</dbReference>
<organism evidence="3 4">
    <name type="scientific">Pseudomonas syringae</name>
    <dbReference type="NCBI Taxonomy" id="317"/>
    <lineage>
        <taxon>Bacteria</taxon>
        <taxon>Pseudomonadati</taxon>
        <taxon>Pseudomonadota</taxon>
        <taxon>Gammaproteobacteria</taxon>
        <taxon>Pseudomonadales</taxon>
        <taxon>Pseudomonadaceae</taxon>
        <taxon>Pseudomonas</taxon>
    </lineage>
</organism>
<feature type="non-terminal residue" evidence="3">
    <location>
        <position position="592"/>
    </location>
</feature>
<evidence type="ECO:0000256" key="1">
    <source>
        <dbReference type="SAM" id="MobiDB-lite"/>
    </source>
</evidence>
<protein>
    <recommendedName>
        <fullName evidence="2">Dermonecrotic toxin N-terminal domain-containing protein</fullName>
    </recommendedName>
</protein>
<feature type="domain" description="Dermonecrotic toxin N-terminal" evidence="2">
    <location>
        <begin position="77"/>
        <end position="373"/>
    </location>
</feature>
<name>A0A9Q3ZWF1_PSESX</name>
<dbReference type="InterPro" id="IPR046673">
    <property type="entry name" value="ToxA_N"/>
</dbReference>
<dbReference type="AlphaFoldDB" id="A0A9Q3ZWF1"/>
<dbReference type="Proteomes" id="UP000814207">
    <property type="component" value="Unassembled WGS sequence"/>
</dbReference>
<feature type="region of interest" description="Disordered" evidence="1">
    <location>
        <begin position="12"/>
        <end position="55"/>
    </location>
</feature>
<dbReference type="EMBL" id="WKEU01000188">
    <property type="protein sequence ID" value="MCF5066248.1"/>
    <property type="molecule type" value="Genomic_DNA"/>
</dbReference>
<evidence type="ECO:0000313" key="4">
    <source>
        <dbReference type="Proteomes" id="UP000814207"/>
    </source>
</evidence>
<evidence type="ECO:0000313" key="3">
    <source>
        <dbReference type="EMBL" id="MCF5066248.1"/>
    </source>
</evidence>
<gene>
    <name evidence="3" type="ORF">GIW73_25245</name>
</gene>
<proteinExistence type="predicted"/>